<name>A0A2T5BQH7_9RHOB</name>
<protein>
    <recommendedName>
        <fullName evidence="4">DUF192 domain-containing protein</fullName>
    </recommendedName>
</protein>
<evidence type="ECO:0000256" key="1">
    <source>
        <dbReference type="SAM" id="SignalP"/>
    </source>
</evidence>
<evidence type="ECO:0000313" key="3">
    <source>
        <dbReference type="Proteomes" id="UP000243859"/>
    </source>
</evidence>
<gene>
    <name evidence="2" type="ORF">C8N32_11336</name>
</gene>
<dbReference type="AlphaFoldDB" id="A0A2T5BQH7"/>
<keyword evidence="1" id="KW-0732">Signal</keyword>
<keyword evidence="3" id="KW-1185">Reference proteome</keyword>
<dbReference type="Pfam" id="PF02643">
    <property type="entry name" value="DUF192"/>
    <property type="match status" value="1"/>
</dbReference>
<organism evidence="2 3">
    <name type="scientific">Rhodovulum imhoffii</name>
    <dbReference type="NCBI Taxonomy" id="365340"/>
    <lineage>
        <taxon>Bacteria</taxon>
        <taxon>Pseudomonadati</taxon>
        <taxon>Pseudomonadota</taxon>
        <taxon>Alphaproteobacteria</taxon>
        <taxon>Rhodobacterales</taxon>
        <taxon>Paracoccaceae</taxon>
        <taxon>Rhodovulum</taxon>
    </lineage>
</organism>
<dbReference type="RefSeq" id="WP_244905915.1">
    <property type="nucleotide sequence ID" value="NZ_NHSI01000063.1"/>
</dbReference>
<dbReference type="Gene3D" id="2.60.120.1140">
    <property type="entry name" value="Protein of unknown function DUF192"/>
    <property type="match status" value="1"/>
</dbReference>
<dbReference type="InterPro" id="IPR003795">
    <property type="entry name" value="DUF192"/>
</dbReference>
<dbReference type="EMBL" id="QAAA01000013">
    <property type="protein sequence ID" value="PTN01428.1"/>
    <property type="molecule type" value="Genomic_DNA"/>
</dbReference>
<comment type="caution">
    <text evidence="2">The sequence shown here is derived from an EMBL/GenBank/DDBJ whole genome shotgun (WGS) entry which is preliminary data.</text>
</comment>
<evidence type="ECO:0000313" key="2">
    <source>
        <dbReference type="EMBL" id="PTN01428.1"/>
    </source>
</evidence>
<accession>A0A2T5BQH7</accession>
<dbReference type="PANTHER" id="PTHR37953">
    <property type="entry name" value="UPF0127 PROTEIN MJ1496"/>
    <property type="match status" value="1"/>
</dbReference>
<dbReference type="Proteomes" id="UP000243859">
    <property type="component" value="Unassembled WGS sequence"/>
</dbReference>
<feature type="chain" id="PRO_5015452260" description="DUF192 domain-containing protein" evidence="1">
    <location>
        <begin position="19"/>
        <end position="155"/>
    </location>
</feature>
<sequence length="155" mass="16497">MRGLTVAALALSGAQALAGPCAMDRVDLRGPWGQASFAIEIADDPQERAVGLMGRDSLAATSGMLFLFERPQRAVFWMKETLISLDILFLSVQGEVVALHREAHPNDLTPIDGGPDIAAVLEIRGGLARQLGVSEGTVLRHPAFGAEALWPCPVQ</sequence>
<proteinExistence type="predicted"/>
<reference evidence="2 3" key="1">
    <citation type="submission" date="2018-04" db="EMBL/GenBank/DDBJ databases">
        <title>Genomic Encyclopedia of Archaeal and Bacterial Type Strains, Phase II (KMG-II): from individual species to whole genera.</title>
        <authorList>
            <person name="Goeker M."/>
        </authorList>
    </citation>
    <scope>NUCLEOTIDE SEQUENCE [LARGE SCALE GENOMIC DNA]</scope>
    <source>
        <strain evidence="2 3">DSM 18064</strain>
    </source>
</reference>
<dbReference type="InterPro" id="IPR038695">
    <property type="entry name" value="Saro_0823-like_sf"/>
</dbReference>
<feature type="signal peptide" evidence="1">
    <location>
        <begin position="1"/>
        <end position="18"/>
    </location>
</feature>
<dbReference type="PANTHER" id="PTHR37953:SF1">
    <property type="entry name" value="UPF0127 PROTEIN MJ1496"/>
    <property type="match status" value="1"/>
</dbReference>
<evidence type="ECO:0008006" key="4">
    <source>
        <dbReference type="Google" id="ProtNLM"/>
    </source>
</evidence>